<keyword evidence="3" id="KW-0812">Transmembrane</keyword>
<evidence type="ECO:0000313" key="7">
    <source>
        <dbReference type="EMBL" id="QNB48281.1"/>
    </source>
</evidence>
<comment type="subcellular location">
    <subcellularLocation>
        <location evidence="1">Membrane</location>
        <topology evidence="1">Single-pass membrane protein</topology>
    </subcellularLocation>
</comment>
<sequence>MLNFFWRMLKNRKGFTLIELMVVVVVLGILATLAVQQLGDQSGKAKISKVKADLKTIASAAEIYKVNTGDYPNSITNLITAYLKKWPESPVAGQSYAWDPTNDVAVLCGDTNGNGALDSGETVYQFTTPESFVCSSANL</sequence>
<keyword evidence="5" id="KW-0472">Membrane</keyword>
<dbReference type="Pfam" id="PF08334">
    <property type="entry name" value="T2SSG"/>
    <property type="match status" value="1"/>
</dbReference>
<dbReference type="PANTHER" id="PTHR30093">
    <property type="entry name" value="GENERAL SECRETION PATHWAY PROTEIN G"/>
    <property type="match status" value="1"/>
</dbReference>
<dbReference type="InterPro" id="IPR012902">
    <property type="entry name" value="N_methyl_site"/>
</dbReference>
<dbReference type="PANTHER" id="PTHR30093:SF44">
    <property type="entry name" value="TYPE II SECRETION SYSTEM CORE PROTEIN G"/>
    <property type="match status" value="1"/>
</dbReference>
<keyword evidence="4" id="KW-1133">Transmembrane helix</keyword>
<organism evidence="7 8">
    <name type="scientific">Thermanaerosceptrum fracticalcis</name>
    <dbReference type="NCBI Taxonomy" id="1712410"/>
    <lineage>
        <taxon>Bacteria</taxon>
        <taxon>Bacillati</taxon>
        <taxon>Bacillota</taxon>
        <taxon>Clostridia</taxon>
        <taxon>Eubacteriales</taxon>
        <taxon>Peptococcaceae</taxon>
        <taxon>Thermanaerosceptrum</taxon>
    </lineage>
</organism>
<protein>
    <submittedName>
        <fullName evidence="7">Prepilin-type N-terminal cleavage/methylation domain-containing protein</fullName>
    </submittedName>
</protein>
<dbReference type="SUPFAM" id="SSF54523">
    <property type="entry name" value="Pili subunits"/>
    <property type="match status" value="1"/>
</dbReference>
<name>A0A7G6E877_THEFR</name>
<dbReference type="GO" id="GO:0015628">
    <property type="term" value="P:protein secretion by the type II secretion system"/>
    <property type="evidence" value="ECO:0007669"/>
    <property type="project" value="InterPro"/>
</dbReference>
<reference evidence="7 8" key="1">
    <citation type="journal article" date="2019" name="Front. Microbiol.">
        <title>Thermoanaerosceptrum fracticalcis gen. nov. sp. nov., a Novel Fumarate-Fermenting Microorganism From a Deep Fractured Carbonate Aquifer of the US Great Basin.</title>
        <authorList>
            <person name="Hamilton-Brehm S.D."/>
            <person name="Stewart L.E."/>
            <person name="Zavarin M."/>
            <person name="Caldwell M."/>
            <person name="Lawson P.A."/>
            <person name="Onstott T.C."/>
            <person name="Grzymski J."/>
            <person name="Neveux I."/>
            <person name="Lollar B.S."/>
            <person name="Russell C.E."/>
            <person name="Moser D.P."/>
        </authorList>
    </citation>
    <scope>NUCLEOTIDE SEQUENCE [LARGE SCALE GENOMIC DNA]</scope>
    <source>
        <strain evidence="7 8">DRI-13</strain>
    </source>
</reference>
<dbReference type="InterPro" id="IPR000983">
    <property type="entry name" value="Bac_GSPG_pilin"/>
</dbReference>
<dbReference type="AlphaFoldDB" id="A0A7G6E877"/>
<evidence type="ECO:0000256" key="3">
    <source>
        <dbReference type="ARBA" id="ARBA00022692"/>
    </source>
</evidence>
<dbReference type="RefSeq" id="WP_051966237.1">
    <property type="nucleotide sequence ID" value="NZ_CP045798.1"/>
</dbReference>
<gene>
    <name evidence="7" type="ORF">BR63_03765</name>
</gene>
<evidence type="ECO:0000256" key="5">
    <source>
        <dbReference type="ARBA" id="ARBA00023136"/>
    </source>
</evidence>
<dbReference type="PROSITE" id="PS00409">
    <property type="entry name" value="PROKAR_NTER_METHYL"/>
    <property type="match status" value="1"/>
</dbReference>
<dbReference type="GO" id="GO:0015627">
    <property type="term" value="C:type II protein secretion system complex"/>
    <property type="evidence" value="ECO:0007669"/>
    <property type="project" value="InterPro"/>
</dbReference>
<dbReference type="InterPro" id="IPR013545">
    <property type="entry name" value="T2SS_protein-GspG_C"/>
</dbReference>
<dbReference type="InterPro" id="IPR045584">
    <property type="entry name" value="Pilin-like"/>
</dbReference>
<dbReference type="Proteomes" id="UP000515847">
    <property type="component" value="Chromosome"/>
</dbReference>
<accession>A0A7G6E877</accession>
<feature type="domain" description="Type II secretion system protein GspG C-terminal" evidence="6">
    <location>
        <begin position="39"/>
        <end position="94"/>
    </location>
</feature>
<keyword evidence="8" id="KW-1185">Reference proteome</keyword>
<dbReference type="Pfam" id="PF07963">
    <property type="entry name" value="N_methyl"/>
    <property type="match status" value="1"/>
</dbReference>
<keyword evidence="2" id="KW-0488">Methylation</keyword>
<dbReference type="PRINTS" id="PR00813">
    <property type="entry name" value="BCTERIALGSPG"/>
</dbReference>
<evidence type="ECO:0000259" key="6">
    <source>
        <dbReference type="Pfam" id="PF08334"/>
    </source>
</evidence>
<dbReference type="GO" id="GO:0016020">
    <property type="term" value="C:membrane"/>
    <property type="evidence" value="ECO:0007669"/>
    <property type="project" value="UniProtKB-SubCell"/>
</dbReference>
<evidence type="ECO:0000313" key="8">
    <source>
        <dbReference type="Proteomes" id="UP000515847"/>
    </source>
</evidence>
<dbReference type="OrthoDB" id="1798992at2"/>
<dbReference type="EMBL" id="CP045798">
    <property type="protein sequence ID" value="QNB48281.1"/>
    <property type="molecule type" value="Genomic_DNA"/>
</dbReference>
<evidence type="ECO:0000256" key="2">
    <source>
        <dbReference type="ARBA" id="ARBA00022481"/>
    </source>
</evidence>
<evidence type="ECO:0000256" key="4">
    <source>
        <dbReference type="ARBA" id="ARBA00022989"/>
    </source>
</evidence>
<dbReference type="NCBIfam" id="TIGR02532">
    <property type="entry name" value="IV_pilin_GFxxxE"/>
    <property type="match status" value="1"/>
</dbReference>
<proteinExistence type="predicted"/>
<dbReference type="KEGG" id="tfr:BR63_03765"/>
<evidence type="ECO:0000256" key="1">
    <source>
        <dbReference type="ARBA" id="ARBA00004167"/>
    </source>
</evidence>
<dbReference type="Gene3D" id="3.30.700.10">
    <property type="entry name" value="Glycoprotein, Type 4 Pilin"/>
    <property type="match status" value="1"/>
</dbReference>